<gene>
    <name evidence="9" type="ORF">L207DRAFT_525457</name>
</gene>
<organism evidence="9 10">
    <name type="scientific">Hyaloscypha variabilis (strain UAMH 11265 / GT02V1 / F)</name>
    <name type="common">Meliniomyces variabilis</name>
    <dbReference type="NCBI Taxonomy" id="1149755"/>
    <lineage>
        <taxon>Eukaryota</taxon>
        <taxon>Fungi</taxon>
        <taxon>Dikarya</taxon>
        <taxon>Ascomycota</taxon>
        <taxon>Pezizomycotina</taxon>
        <taxon>Leotiomycetes</taxon>
        <taxon>Helotiales</taxon>
        <taxon>Hyaloscyphaceae</taxon>
        <taxon>Hyaloscypha</taxon>
        <taxon>Hyaloscypha variabilis</taxon>
    </lineage>
</organism>
<dbReference type="STRING" id="1149755.A0A2J6S005"/>
<comment type="subcellular location">
    <subcellularLocation>
        <location evidence="1">Golgi apparatus membrane</location>
        <topology evidence="1">Single-pass type II membrane protein</topology>
    </subcellularLocation>
</comment>
<dbReference type="Proteomes" id="UP000235786">
    <property type="component" value="Unassembled WGS sequence"/>
</dbReference>
<dbReference type="GO" id="GO:0000136">
    <property type="term" value="C:mannan polymerase complex"/>
    <property type="evidence" value="ECO:0007669"/>
    <property type="project" value="TreeGrafter"/>
</dbReference>
<dbReference type="OrthoDB" id="204164at2759"/>
<comment type="similarity">
    <text evidence="7">Belongs to the ANP1/MMN9/VAN1 family.</text>
</comment>
<keyword evidence="3" id="KW-0735">Signal-anchor</keyword>
<evidence type="ECO:0000256" key="6">
    <source>
        <dbReference type="ARBA" id="ARBA00023136"/>
    </source>
</evidence>
<name>A0A2J6S005_HYAVF</name>
<protein>
    <submittedName>
        <fullName evidence="9">Glycosyltransferase family 62 protein</fullName>
    </submittedName>
</protein>
<keyword evidence="2 8" id="KW-0812">Transmembrane</keyword>
<dbReference type="SUPFAM" id="SSF53448">
    <property type="entry name" value="Nucleotide-diphospho-sugar transferases"/>
    <property type="match status" value="1"/>
</dbReference>
<evidence type="ECO:0000313" key="9">
    <source>
        <dbReference type="EMBL" id="PMD44094.1"/>
    </source>
</evidence>
<dbReference type="AlphaFoldDB" id="A0A2J6S005"/>
<evidence type="ECO:0000256" key="2">
    <source>
        <dbReference type="ARBA" id="ARBA00022692"/>
    </source>
</evidence>
<evidence type="ECO:0000256" key="3">
    <source>
        <dbReference type="ARBA" id="ARBA00022968"/>
    </source>
</evidence>
<dbReference type="Pfam" id="PF03452">
    <property type="entry name" value="Anp1"/>
    <property type="match status" value="1"/>
</dbReference>
<evidence type="ECO:0000256" key="1">
    <source>
        <dbReference type="ARBA" id="ARBA00004323"/>
    </source>
</evidence>
<dbReference type="GO" id="GO:0000009">
    <property type="term" value="F:alpha-1,6-mannosyltransferase activity"/>
    <property type="evidence" value="ECO:0007669"/>
    <property type="project" value="TreeGrafter"/>
</dbReference>
<keyword evidence="10" id="KW-1185">Reference proteome</keyword>
<dbReference type="PANTHER" id="PTHR43083">
    <property type="entry name" value="MANNAN POLYMERASE II"/>
    <property type="match status" value="1"/>
</dbReference>
<dbReference type="InterPro" id="IPR029044">
    <property type="entry name" value="Nucleotide-diphossugar_trans"/>
</dbReference>
<dbReference type="EMBL" id="KZ613941">
    <property type="protein sequence ID" value="PMD44094.1"/>
    <property type="molecule type" value="Genomic_DNA"/>
</dbReference>
<evidence type="ECO:0000256" key="5">
    <source>
        <dbReference type="ARBA" id="ARBA00023034"/>
    </source>
</evidence>
<keyword evidence="4 8" id="KW-1133">Transmembrane helix</keyword>
<evidence type="ECO:0000313" key="10">
    <source>
        <dbReference type="Proteomes" id="UP000235786"/>
    </source>
</evidence>
<keyword evidence="6 8" id="KW-0472">Membrane</keyword>
<evidence type="ECO:0000256" key="4">
    <source>
        <dbReference type="ARBA" id="ARBA00022989"/>
    </source>
</evidence>
<dbReference type="Gene3D" id="3.90.550.10">
    <property type="entry name" value="Spore Coat Polysaccharide Biosynthesis Protein SpsA, Chain A"/>
    <property type="match status" value="1"/>
</dbReference>
<evidence type="ECO:0000256" key="7">
    <source>
        <dbReference type="ARBA" id="ARBA00037964"/>
    </source>
</evidence>
<dbReference type="PANTHER" id="PTHR43083:SF4">
    <property type="entry name" value="N-GLYCOSYL-TRANSFERASE (AFU_ORTHOLOGUE AFUA_4G06870)"/>
    <property type="match status" value="1"/>
</dbReference>
<keyword evidence="5" id="KW-0333">Golgi apparatus</keyword>
<feature type="transmembrane region" description="Helical" evidence="8">
    <location>
        <begin position="22"/>
        <end position="46"/>
    </location>
</feature>
<dbReference type="GO" id="GO:0000032">
    <property type="term" value="P:cell wall mannoprotein biosynthetic process"/>
    <property type="evidence" value="ECO:0007669"/>
    <property type="project" value="TreeGrafter"/>
</dbReference>
<dbReference type="InterPro" id="IPR052086">
    <property type="entry name" value="Mannan_Polymerase_Subunit"/>
</dbReference>
<sequence length="422" mass="47671">MLLPKGGVTWKSAKAQLPPSRAIWVFLTRTRFLLCVALAGIVLLLWRGVSTSASEMQRFYCWGPSKPPMQMTPNEAADWNAHLQTPVIFNHHEPLVINSSTIQRVDLNPIQSTVNAVQNKERVLILTPLRDASAYLPKYFDLLSEITYPHHLIDLAFLVGDSTDDTLATLSAELARIQKTSDTLTAPFNSALIVEKDFGVVTTQSVADRHAFAAQAPRRKIMARARNYLLSAALKPEHSWVYWRDVDIVDCPKKILEDFVAHDRDIIVPSTCKHSGIQTFPLTLADVWFHRYRDGKDIEGRFDYNSWIESDKALRLAASLPKDTIIVEGYKEFDTKRTYMAKMGDWRQNKDEEVMLDGIGGVNIVVKAHVHRSGINFPCYAFENQAETEGFAKMAKRAGFEVVGLPNYVVWHIDTEEKPGNT</sequence>
<dbReference type="GO" id="GO:0006487">
    <property type="term" value="P:protein N-linked glycosylation"/>
    <property type="evidence" value="ECO:0007669"/>
    <property type="project" value="TreeGrafter"/>
</dbReference>
<dbReference type="FunFam" id="3.90.550.10:FF:000017">
    <property type="entry name" value="Mannan polymerase II complex ANP1 subunit"/>
    <property type="match status" value="1"/>
</dbReference>
<proteinExistence type="inferred from homology"/>
<accession>A0A2J6S005</accession>
<keyword evidence="9" id="KW-0808">Transferase</keyword>
<reference evidence="9 10" key="1">
    <citation type="submission" date="2016-04" db="EMBL/GenBank/DDBJ databases">
        <title>A degradative enzymes factory behind the ericoid mycorrhizal symbiosis.</title>
        <authorList>
            <consortium name="DOE Joint Genome Institute"/>
            <person name="Martino E."/>
            <person name="Morin E."/>
            <person name="Grelet G."/>
            <person name="Kuo A."/>
            <person name="Kohler A."/>
            <person name="Daghino S."/>
            <person name="Barry K."/>
            <person name="Choi C."/>
            <person name="Cichocki N."/>
            <person name="Clum A."/>
            <person name="Copeland A."/>
            <person name="Hainaut M."/>
            <person name="Haridas S."/>
            <person name="Labutti K."/>
            <person name="Lindquist E."/>
            <person name="Lipzen A."/>
            <person name="Khouja H.-R."/>
            <person name="Murat C."/>
            <person name="Ohm R."/>
            <person name="Olson A."/>
            <person name="Spatafora J."/>
            <person name="Veneault-Fourrey C."/>
            <person name="Henrissat B."/>
            <person name="Grigoriev I."/>
            <person name="Martin F."/>
            <person name="Perotto S."/>
        </authorList>
    </citation>
    <scope>NUCLEOTIDE SEQUENCE [LARGE SCALE GENOMIC DNA]</scope>
    <source>
        <strain evidence="9 10">F</strain>
    </source>
</reference>
<evidence type="ECO:0000256" key="8">
    <source>
        <dbReference type="SAM" id="Phobius"/>
    </source>
</evidence>